<gene>
    <name evidence="1" type="ORF">ABXZ36_09170</name>
</gene>
<accession>A0ABV2SUJ8</accession>
<name>A0ABV2SUJ8_9FLAO</name>
<dbReference type="EMBL" id="JBEXAE010000003">
    <property type="protein sequence ID" value="MET6990816.1"/>
    <property type="molecule type" value="Genomic_DNA"/>
</dbReference>
<evidence type="ECO:0000313" key="1">
    <source>
        <dbReference type="EMBL" id="MET6990816.1"/>
    </source>
</evidence>
<dbReference type="Proteomes" id="UP001549799">
    <property type="component" value="Unassembled WGS sequence"/>
</dbReference>
<dbReference type="RefSeq" id="WP_354615208.1">
    <property type="nucleotide sequence ID" value="NZ_JBEXAE010000003.1"/>
</dbReference>
<reference evidence="1 2" key="1">
    <citation type="submission" date="2024-07" db="EMBL/GenBank/DDBJ databases">
        <title>The genome sequence of type strain Sediminicola arcticus GDMCC 1.2805.</title>
        <authorList>
            <person name="Liu Y."/>
        </authorList>
    </citation>
    <scope>NUCLEOTIDE SEQUENCE [LARGE SCALE GENOMIC DNA]</scope>
    <source>
        <strain evidence="1 2">GDMCC 1.2805</strain>
    </source>
</reference>
<organism evidence="1 2">
    <name type="scientific">Sediminicola arcticus</name>
    <dbReference type="NCBI Taxonomy" id="1574308"/>
    <lineage>
        <taxon>Bacteria</taxon>
        <taxon>Pseudomonadati</taxon>
        <taxon>Bacteroidota</taxon>
        <taxon>Flavobacteriia</taxon>
        <taxon>Flavobacteriales</taxon>
        <taxon>Flavobacteriaceae</taxon>
        <taxon>Sediminicola</taxon>
    </lineage>
</organism>
<keyword evidence="2" id="KW-1185">Reference proteome</keyword>
<comment type="caution">
    <text evidence="1">The sequence shown here is derived from an EMBL/GenBank/DDBJ whole genome shotgun (WGS) entry which is preliminary data.</text>
</comment>
<protein>
    <submittedName>
        <fullName evidence="1">Uncharacterized protein</fullName>
    </submittedName>
</protein>
<proteinExistence type="predicted"/>
<sequence>MVLKEFQNHNDKIENLVGKDFAPGTAERYNCYYLVVYYQKLT</sequence>
<evidence type="ECO:0000313" key="2">
    <source>
        <dbReference type="Proteomes" id="UP001549799"/>
    </source>
</evidence>